<gene>
    <name evidence="2" type="ORF">METZ01_LOCUS129075</name>
</gene>
<dbReference type="AlphaFoldDB" id="A0A381YI43"/>
<dbReference type="PANTHER" id="PTHR31528">
    <property type="entry name" value="4-AMINO-5-HYDROXYMETHYL-2-METHYLPYRIMIDINE PHOSPHATE SYNTHASE THI11-RELATED"/>
    <property type="match status" value="1"/>
</dbReference>
<protein>
    <recommendedName>
        <fullName evidence="1">SsuA/THI5-like domain-containing protein</fullName>
    </recommendedName>
</protein>
<dbReference type="GO" id="GO:0009228">
    <property type="term" value="P:thiamine biosynthetic process"/>
    <property type="evidence" value="ECO:0007669"/>
    <property type="project" value="InterPro"/>
</dbReference>
<dbReference type="Pfam" id="PF09084">
    <property type="entry name" value="NMT1"/>
    <property type="match status" value="1"/>
</dbReference>
<dbReference type="InterPro" id="IPR015168">
    <property type="entry name" value="SsuA/THI5"/>
</dbReference>
<dbReference type="Gene3D" id="3.40.190.10">
    <property type="entry name" value="Periplasmic binding protein-like II"/>
    <property type="match status" value="2"/>
</dbReference>
<sequence>MYIYRTITKSLIVIAVALMASIGPSHAQELKTLTVALTWIPNVQFAGLWIAMDQGYFKEEGLKIKFIRGGPKTAPAAVSVAAGKAQIGYTHWLPFVDAVLRGNKFKLIAATYPQSPQGVISLAKKPILTAKDLLGSGILTPAPNAKIAVDATLRINGLNLNWKQIPAGFSPEPLIAGQGDGFIGFATNQVITMEKLGLKRNKDFYFTSFYDMGFPQFADGIFVQEAFLKSDRRVVVGFLRALARGWEKNMKNPAFAADLTIKNPAKDLGLNPAQQRRQNEIQIARMPKNPRDVLVLDRATISGPMYKAALATGRKALPEPSTIMDFDIMGEIQSGLAKK</sequence>
<dbReference type="EMBL" id="UINC01018199">
    <property type="protein sequence ID" value="SVA76221.1"/>
    <property type="molecule type" value="Genomic_DNA"/>
</dbReference>
<name>A0A381YI43_9ZZZZ</name>
<dbReference type="SUPFAM" id="SSF53850">
    <property type="entry name" value="Periplasmic binding protein-like II"/>
    <property type="match status" value="1"/>
</dbReference>
<organism evidence="2">
    <name type="scientific">marine metagenome</name>
    <dbReference type="NCBI Taxonomy" id="408172"/>
    <lineage>
        <taxon>unclassified sequences</taxon>
        <taxon>metagenomes</taxon>
        <taxon>ecological metagenomes</taxon>
    </lineage>
</organism>
<evidence type="ECO:0000259" key="1">
    <source>
        <dbReference type="Pfam" id="PF09084"/>
    </source>
</evidence>
<dbReference type="PANTHER" id="PTHR31528:SF15">
    <property type="entry name" value="RIBOFLAVIN-BINDING PROTEIN RIBY"/>
    <property type="match status" value="1"/>
</dbReference>
<accession>A0A381YI43</accession>
<feature type="domain" description="SsuA/THI5-like" evidence="1">
    <location>
        <begin position="42"/>
        <end position="254"/>
    </location>
</feature>
<reference evidence="2" key="1">
    <citation type="submission" date="2018-05" db="EMBL/GenBank/DDBJ databases">
        <authorList>
            <person name="Lanie J.A."/>
            <person name="Ng W.-L."/>
            <person name="Kazmierczak K.M."/>
            <person name="Andrzejewski T.M."/>
            <person name="Davidsen T.M."/>
            <person name="Wayne K.J."/>
            <person name="Tettelin H."/>
            <person name="Glass J.I."/>
            <person name="Rusch D."/>
            <person name="Podicherti R."/>
            <person name="Tsui H.-C.T."/>
            <person name="Winkler M.E."/>
        </authorList>
    </citation>
    <scope>NUCLEOTIDE SEQUENCE</scope>
</reference>
<dbReference type="InterPro" id="IPR027939">
    <property type="entry name" value="NMT1/THI5"/>
</dbReference>
<proteinExistence type="predicted"/>
<evidence type="ECO:0000313" key="2">
    <source>
        <dbReference type="EMBL" id="SVA76221.1"/>
    </source>
</evidence>